<proteinExistence type="predicted"/>
<feature type="region of interest" description="Disordered" evidence="1">
    <location>
        <begin position="158"/>
        <end position="185"/>
    </location>
</feature>
<accession>A0ABD0LUK4</accession>
<reference evidence="2 3" key="1">
    <citation type="journal article" date="2023" name="Sci. Data">
        <title>Genome assembly of the Korean intertidal mud-creeper Batillaria attramentaria.</title>
        <authorList>
            <person name="Patra A.K."/>
            <person name="Ho P.T."/>
            <person name="Jun S."/>
            <person name="Lee S.J."/>
            <person name="Kim Y."/>
            <person name="Won Y.J."/>
        </authorList>
    </citation>
    <scope>NUCLEOTIDE SEQUENCE [LARGE SCALE GENOMIC DNA]</scope>
    <source>
        <strain evidence="2">Wonlab-2016</strain>
    </source>
</reference>
<name>A0ABD0LUK4_9CAEN</name>
<evidence type="ECO:0000313" key="2">
    <source>
        <dbReference type="EMBL" id="KAK7503201.1"/>
    </source>
</evidence>
<gene>
    <name evidence="2" type="ORF">BaRGS_00005466</name>
</gene>
<sequence length="185" mass="21031">MASADTPLENTATLFSGATALVVTSGGRRTSLKWETRTWAQFQSEGSSTKRRARGMTQRSHDTDLQLQETQTLRGQVSYSTVTTSRQRWPLLTFSQGLSRAIESRDDKADTVILQKEQRQLLLNRKFYMTAHHWVDQDRFSCGEEMLVRPGMRARLADRGVSQGPHQATEHRAAKYDGMRRGREA</sequence>
<feature type="region of interest" description="Disordered" evidence="1">
    <location>
        <begin position="43"/>
        <end position="63"/>
    </location>
</feature>
<protein>
    <submittedName>
        <fullName evidence="2">Uncharacterized protein</fullName>
    </submittedName>
</protein>
<organism evidence="2 3">
    <name type="scientific">Batillaria attramentaria</name>
    <dbReference type="NCBI Taxonomy" id="370345"/>
    <lineage>
        <taxon>Eukaryota</taxon>
        <taxon>Metazoa</taxon>
        <taxon>Spiralia</taxon>
        <taxon>Lophotrochozoa</taxon>
        <taxon>Mollusca</taxon>
        <taxon>Gastropoda</taxon>
        <taxon>Caenogastropoda</taxon>
        <taxon>Sorbeoconcha</taxon>
        <taxon>Cerithioidea</taxon>
        <taxon>Batillariidae</taxon>
        <taxon>Batillaria</taxon>
    </lineage>
</organism>
<comment type="caution">
    <text evidence="2">The sequence shown here is derived from an EMBL/GenBank/DDBJ whole genome shotgun (WGS) entry which is preliminary data.</text>
</comment>
<dbReference type="AlphaFoldDB" id="A0ABD0LUK4"/>
<evidence type="ECO:0000313" key="3">
    <source>
        <dbReference type="Proteomes" id="UP001519460"/>
    </source>
</evidence>
<dbReference type="EMBL" id="JACVVK020000021">
    <property type="protein sequence ID" value="KAK7503201.1"/>
    <property type="molecule type" value="Genomic_DNA"/>
</dbReference>
<evidence type="ECO:0000256" key="1">
    <source>
        <dbReference type="SAM" id="MobiDB-lite"/>
    </source>
</evidence>
<dbReference type="Proteomes" id="UP001519460">
    <property type="component" value="Unassembled WGS sequence"/>
</dbReference>
<feature type="compositionally biased region" description="Basic and acidic residues" evidence="1">
    <location>
        <begin position="168"/>
        <end position="185"/>
    </location>
</feature>
<keyword evidence="3" id="KW-1185">Reference proteome</keyword>